<dbReference type="GO" id="GO:0055085">
    <property type="term" value="P:transmembrane transport"/>
    <property type="evidence" value="ECO:0007669"/>
    <property type="project" value="InterPro"/>
</dbReference>
<dbReference type="InterPro" id="IPR000515">
    <property type="entry name" value="MetI-like"/>
</dbReference>
<keyword evidence="5 7" id="KW-1133">Transmembrane helix</keyword>
<feature type="transmembrane region" description="Helical" evidence="7">
    <location>
        <begin position="12"/>
        <end position="43"/>
    </location>
</feature>
<dbReference type="SUPFAM" id="SSF161098">
    <property type="entry name" value="MetI-like"/>
    <property type="match status" value="1"/>
</dbReference>
<dbReference type="Proteomes" id="UP000283745">
    <property type="component" value="Unassembled WGS sequence"/>
</dbReference>
<evidence type="ECO:0000256" key="1">
    <source>
        <dbReference type="ARBA" id="ARBA00004651"/>
    </source>
</evidence>
<accession>A0A414J1H0</accession>
<proteinExistence type="predicted"/>
<feature type="domain" description="ABC transmembrane type-1" evidence="8">
    <location>
        <begin position="18"/>
        <end position="89"/>
    </location>
</feature>
<name>A0A414J1H0_9FIRM</name>
<comment type="caution">
    <text evidence="9">The sequence shown here is derived from an EMBL/GenBank/DDBJ whole genome shotgun (WGS) entry which is preliminary data.</text>
</comment>
<reference evidence="9 10" key="1">
    <citation type="submission" date="2018-08" db="EMBL/GenBank/DDBJ databases">
        <title>A genome reference for cultivated species of the human gut microbiota.</title>
        <authorList>
            <person name="Zou Y."/>
            <person name="Xue W."/>
            <person name="Luo G."/>
        </authorList>
    </citation>
    <scope>NUCLEOTIDE SEQUENCE [LARGE SCALE GENOMIC DNA]</scope>
    <source>
        <strain evidence="9 10">AM28-23</strain>
    </source>
</reference>
<keyword evidence="3" id="KW-1003">Cell membrane</keyword>
<protein>
    <submittedName>
        <fullName evidence="9">ABC transporter permease subunit</fullName>
    </submittedName>
</protein>
<dbReference type="AlphaFoldDB" id="A0A414J1H0"/>
<keyword evidence="4 7" id="KW-0812">Transmembrane</keyword>
<gene>
    <name evidence="9" type="ORF">DW740_15145</name>
</gene>
<organism evidence="9 10">
    <name type="scientific">Blautia obeum</name>
    <dbReference type="NCBI Taxonomy" id="40520"/>
    <lineage>
        <taxon>Bacteria</taxon>
        <taxon>Bacillati</taxon>
        <taxon>Bacillota</taxon>
        <taxon>Clostridia</taxon>
        <taxon>Lachnospirales</taxon>
        <taxon>Lachnospiraceae</taxon>
        <taxon>Blautia</taxon>
    </lineage>
</organism>
<dbReference type="EMBL" id="QSKF01000014">
    <property type="protein sequence ID" value="RHE37597.1"/>
    <property type="molecule type" value="Genomic_DNA"/>
</dbReference>
<evidence type="ECO:0000256" key="3">
    <source>
        <dbReference type="ARBA" id="ARBA00022475"/>
    </source>
</evidence>
<dbReference type="RefSeq" id="WP_118050655.1">
    <property type="nucleotide sequence ID" value="NZ_CABJFK010000014.1"/>
</dbReference>
<evidence type="ECO:0000313" key="9">
    <source>
        <dbReference type="EMBL" id="RHE37597.1"/>
    </source>
</evidence>
<evidence type="ECO:0000256" key="2">
    <source>
        <dbReference type="ARBA" id="ARBA00022448"/>
    </source>
</evidence>
<evidence type="ECO:0000256" key="7">
    <source>
        <dbReference type="SAM" id="Phobius"/>
    </source>
</evidence>
<dbReference type="Pfam" id="PF00528">
    <property type="entry name" value="BPD_transp_1"/>
    <property type="match status" value="1"/>
</dbReference>
<dbReference type="InterPro" id="IPR035906">
    <property type="entry name" value="MetI-like_sf"/>
</dbReference>
<evidence type="ECO:0000256" key="6">
    <source>
        <dbReference type="ARBA" id="ARBA00023136"/>
    </source>
</evidence>
<keyword evidence="6 7" id="KW-0472">Membrane</keyword>
<dbReference type="PANTHER" id="PTHR30151">
    <property type="entry name" value="ALKANE SULFONATE ABC TRANSPORTER-RELATED, MEMBRANE SUBUNIT"/>
    <property type="match status" value="1"/>
</dbReference>
<dbReference type="Gene3D" id="1.10.3720.10">
    <property type="entry name" value="MetI-like"/>
    <property type="match status" value="1"/>
</dbReference>
<dbReference type="GO" id="GO:0005886">
    <property type="term" value="C:plasma membrane"/>
    <property type="evidence" value="ECO:0007669"/>
    <property type="project" value="UniProtKB-SubCell"/>
</dbReference>
<evidence type="ECO:0000256" key="5">
    <source>
        <dbReference type="ARBA" id="ARBA00022989"/>
    </source>
</evidence>
<dbReference type="PANTHER" id="PTHR30151:SF0">
    <property type="entry name" value="ABC TRANSPORTER PERMEASE PROTEIN MJ0413-RELATED"/>
    <property type="match status" value="1"/>
</dbReference>
<keyword evidence="2" id="KW-0813">Transport</keyword>
<evidence type="ECO:0000259" key="8">
    <source>
        <dbReference type="Pfam" id="PF00528"/>
    </source>
</evidence>
<evidence type="ECO:0000256" key="4">
    <source>
        <dbReference type="ARBA" id="ARBA00022692"/>
    </source>
</evidence>
<evidence type="ECO:0000313" key="10">
    <source>
        <dbReference type="Proteomes" id="UP000283745"/>
    </source>
</evidence>
<sequence length="101" mass="11371">MKKKTVRDNGKILSGICFALIIEFARYLPVVALVPLTLLYLGIDETQKYTIIFLGTFFQLVLMVCDTVSGVDRNMINVAKTLGASKWQISGWKKVSARRMI</sequence>
<feature type="transmembrane region" description="Helical" evidence="7">
    <location>
        <begin position="49"/>
        <end position="71"/>
    </location>
</feature>
<comment type="subcellular location">
    <subcellularLocation>
        <location evidence="1">Cell membrane</location>
        <topology evidence="1">Multi-pass membrane protein</topology>
    </subcellularLocation>
</comment>